<dbReference type="Proteomes" id="UP001163324">
    <property type="component" value="Chromosome 5"/>
</dbReference>
<gene>
    <name evidence="1" type="ORF">N3K66_005342</name>
</gene>
<dbReference type="EMBL" id="CM047944">
    <property type="protein sequence ID" value="KAI9898881.1"/>
    <property type="molecule type" value="Genomic_DNA"/>
</dbReference>
<reference evidence="1" key="1">
    <citation type="submission" date="2022-10" db="EMBL/GenBank/DDBJ databases">
        <title>Complete Genome of Trichothecium roseum strain YXFP-22015, a Plant Pathogen Isolated from Citrus.</title>
        <authorList>
            <person name="Wang Y."/>
            <person name="Zhu L."/>
        </authorList>
    </citation>
    <scope>NUCLEOTIDE SEQUENCE</scope>
    <source>
        <strain evidence="1">YXFP-22015</strain>
    </source>
</reference>
<evidence type="ECO:0000313" key="2">
    <source>
        <dbReference type="Proteomes" id="UP001163324"/>
    </source>
</evidence>
<name>A0ACC0UXP8_9HYPO</name>
<keyword evidence="2" id="KW-1185">Reference proteome</keyword>
<organism evidence="1 2">
    <name type="scientific">Trichothecium roseum</name>
    <dbReference type="NCBI Taxonomy" id="47278"/>
    <lineage>
        <taxon>Eukaryota</taxon>
        <taxon>Fungi</taxon>
        <taxon>Dikarya</taxon>
        <taxon>Ascomycota</taxon>
        <taxon>Pezizomycotina</taxon>
        <taxon>Sordariomycetes</taxon>
        <taxon>Hypocreomycetidae</taxon>
        <taxon>Hypocreales</taxon>
        <taxon>Hypocreales incertae sedis</taxon>
        <taxon>Trichothecium</taxon>
    </lineage>
</organism>
<protein>
    <submittedName>
        <fullName evidence="1">Uncharacterized protein</fullName>
    </submittedName>
</protein>
<accession>A0ACC0UXP8</accession>
<comment type="caution">
    <text evidence="1">The sequence shown here is derived from an EMBL/GenBank/DDBJ whole genome shotgun (WGS) entry which is preliminary data.</text>
</comment>
<proteinExistence type="predicted"/>
<sequence length="71" mass="8144">MVFVGDSWPLRQPKSIDAFATLAQAAVAAQPQYLLGQWSNWYRYRFARLDSHVLPGSESPCWPFLTLDFQP</sequence>
<evidence type="ECO:0000313" key="1">
    <source>
        <dbReference type="EMBL" id="KAI9898881.1"/>
    </source>
</evidence>